<sequence length="612" mass="69422">MGRISLIFTLFLLFSIHSSSALSELVVLKVDRRVDLTSHIVRVTSTLKVENSATRVASEVLIALPNHQVQNLAYLKASFQDGKGKAKGSVDLPIKMVQPEGMAADVTIYAVSLAKGINKGEIVNLEVFSVYTHSLKPFPEEITQADNQLVLYQDSAYYLSPYDVKVQSLSIRVPSPRVESYTKVERVKFTDLEIKYGPYENIRAFSFTPIVVHFENNQPFAVVKELVREIAISHWGNVQVTEHYNLAHGGAQTKGGFSRIEYQGRPTSRGASSFRHLLAKLPPRAHSIYYRDHIGNISTSHLWGDLRKTELQIEPRYPMFGGWRTAFTIGYGLPLHDFLFESDGKRFLNISFGSPLDEVAIDNLVIKVILPEGSKDMSVSIPFPTEQRQEIKHLHLDTIGRPVVVLEKKNVVPEHNVYFQVYYKFNSLSMLREPVMLIIGFFLFFLTCIIYMHVDISISKSSAAYIAKQQWEEVQAAVHQVENFINHCIAVDEKLDLSLRDLSRTGDVQASKAARKTSDALWKEYAKEIKLVLSFLQSSPQAAQIWPKVDELVRKEKEKQERLMLKHSTVVEAYEKKLSGREIGSRAASHEQRIAVLKQEVEELLETVDEVF</sequence>
<evidence type="ECO:0000256" key="2">
    <source>
        <dbReference type="ARBA" id="ARBA00004115"/>
    </source>
</evidence>
<dbReference type="InterPro" id="IPR007676">
    <property type="entry name" value="Ribophorin_I"/>
</dbReference>
<dbReference type="EMBL" id="KI392384">
    <property type="protein sequence ID" value="ERN17120.1"/>
    <property type="molecule type" value="Genomic_DNA"/>
</dbReference>
<comment type="subcellular location">
    <subcellularLocation>
        <location evidence="2 10">Endoplasmic reticulum membrane</location>
        <topology evidence="2 10">Single-pass type I membrane protein</topology>
    </subcellularLocation>
</comment>
<dbReference type="OrthoDB" id="310030at2759"/>
<keyword evidence="7 10" id="KW-0256">Endoplasmic reticulum</keyword>
<protein>
    <recommendedName>
        <fullName evidence="10">Dolichyl-diphosphooligosaccharide--protein glycosyltransferase subunit 1</fullName>
    </recommendedName>
</protein>
<keyword evidence="5 10" id="KW-0812">Transmembrane</keyword>
<dbReference type="PANTHER" id="PTHR21049:SF0">
    <property type="entry name" value="DOLICHYL-DIPHOSPHOOLIGOSACCHARIDE--PROTEIN GLYCOSYLTRANSFERASE SUBUNIT 1"/>
    <property type="match status" value="1"/>
</dbReference>
<evidence type="ECO:0000256" key="10">
    <source>
        <dbReference type="RuleBase" id="RU361143"/>
    </source>
</evidence>
<evidence type="ECO:0000256" key="7">
    <source>
        <dbReference type="ARBA" id="ARBA00022824"/>
    </source>
</evidence>
<dbReference type="HOGENOM" id="CLU_031381_2_0_1"/>
<dbReference type="AlphaFoldDB" id="U5D4I6"/>
<keyword evidence="12" id="KW-1185">Reference proteome</keyword>
<dbReference type="Proteomes" id="UP000017836">
    <property type="component" value="Unassembled WGS sequence"/>
</dbReference>
<comment type="similarity">
    <text evidence="4 10">Belongs to the OST1 family.</text>
</comment>
<dbReference type="KEGG" id="atr:18445453"/>
<evidence type="ECO:0000256" key="1">
    <source>
        <dbReference type="ARBA" id="ARBA00002791"/>
    </source>
</evidence>
<feature type="transmembrane region" description="Helical" evidence="10">
    <location>
        <begin position="435"/>
        <end position="454"/>
    </location>
</feature>
<dbReference type="UniPathway" id="UPA00378"/>
<evidence type="ECO:0000256" key="4">
    <source>
        <dbReference type="ARBA" id="ARBA00008905"/>
    </source>
</evidence>
<evidence type="ECO:0000313" key="11">
    <source>
        <dbReference type="EMBL" id="ERN17120.1"/>
    </source>
</evidence>
<accession>U5D4I6</accession>
<comment type="subunit">
    <text evidence="10">Component of the oligosaccharyltransferase (OST) complex.</text>
</comment>
<comment type="pathway">
    <text evidence="3 10">Protein modification; protein glycosylation.</text>
</comment>
<evidence type="ECO:0000256" key="5">
    <source>
        <dbReference type="ARBA" id="ARBA00022692"/>
    </source>
</evidence>
<evidence type="ECO:0000256" key="9">
    <source>
        <dbReference type="ARBA" id="ARBA00023136"/>
    </source>
</evidence>
<proteinExistence type="inferred from homology"/>
<organism evidence="11 12">
    <name type="scientific">Amborella trichopoda</name>
    <dbReference type="NCBI Taxonomy" id="13333"/>
    <lineage>
        <taxon>Eukaryota</taxon>
        <taxon>Viridiplantae</taxon>
        <taxon>Streptophyta</taxon>
        <taxon>Embryophyta</taxon>
        <taxon>Tracheophyta</taxon>
        <taxon>Spermatophyta</taxon>
        <taxon>Magnoliopsida</taxon>
        <taxon>Amborellales</taxon>
        <taxon>Amborellaceae</taxon>
        <taxon>Amborella</taxon>
    </lineage>
</organism>
<evidence type="ECO:0000256" key="8">
    <source>
        <dbReference type="ARBA" id="ARBA00022989"/>
    </source>
</evidence>
<evidence type="ECO:0000256" key="3">
    <source>
        <dbReference type="ARBA" id="ARBA00004922"/>
    </source>
</evidence>
<keyword evidence="8 10" id="KW-1133">Transmembrane helix</keyword>
<dbReference type="OMA" id="RYEYARE"/>
<dbReference type="GO" id="GO:0018279">
    <property type="term" value="P:protein N-linked glycosylation via asparagine"/>
    <property type="evidence" value="ECO:0000318"/>
    <property type="project" value="GO_Central"/>
</dbReference>
<dbReference type="PANTHER" id="PTHR21049">
    <property type="entry name" value="RIBOPHORIN I"/>
    <property type="match status" value="1"/>
</dbReference>
<feature type="signal peptide" evidence="10">
    <location>
        <begin position="1"/>
        <end position="21"/>
    </location>
</feature>
<keyword evidence="6 10" id="KW-0732">Signal</keyword>
<comment type="function">
    <text evidence="1 10">Subunit of the oligosaccharyl transferase (OST) complex that catalyzes the initial transfer of a defined glycan (Glc(3)Man(9)GlcNAc(2) in eukaryotes) from the lipid carrier dolichol-pyrophosphate to an asparagine residue within an Asn-X-Ser/Thr consensus motif in nascent polypeptide chains, the first step in protein N-glycosylation. N-glycosylation occurs cotranslationally and the complex associates with the Sec61 complex at the channel-forming translocon complex that mediates protein translocation across the endoplasmic reticulum (ER). All subunits are required for a maximal enzyme activity.</text>
</comment>
<reference evidence="12" key="1">
    <citation type="journal article" date="2013" name="Science">
        <title>The Amborella genome and the evolution of flowering plants.</title>
        <authorList>
            <consortium name="Amborella Genome Project"/>
        </authorList>
    </citation>
    <scope>NUCLEOTIDE SEQUENCE [LARGE SCALE GENOMIC DNA]</scope>
</reference>
<gene>
    <name evidence="11" type="ORF">AMTR_s00044p00115050</name>
</gene>
<evidence type="ECO:0000313" key="12">
    <source>
        <dbReference type="Proteomes" id="UP000017836"/>
    </source>
</evidence>
<dbReference type="STRING" id="13333.U5D4I6"/>
<feature type="chain" id="PRO_5005147709" description="Dolichyl-diphosphooligosaccharide--protein glycosyltransferase subunit 1" evidence="10">
    <location>
        <begin position="22"/>
        <end position="612"/>
    </location>
</feature>
<keyword evidence="9 10" id="KW-0472">Membrane</keyword>
<dbReference type="Gramene" id="ERN17120">
    <property type="protein sequence ID" value="ERN17120"/>
    <property type="gene ID" value="AMTR_s00044p00115050"/>
</dbReference>
<evidence type="ECO:0000256" key="6">
    <source>
        <dbReference type="ARBA" id="ARBA00022729"/>
    </source>
</evidence>
<dbReference type="GO" id="GO:0010494">
    <property type="term" value="C:cytoplasmic stress granule"/>
    <property type="evidence" value="ECO:0007669"/>
    <property type="project" value="EnsemblPlants"/>
</dbReference>
<dbReference type="eggNOG" id="KOG2291">
    <property type="taxonomic scope" value="Eukaryota"/>
</dbReference>
<name>U5D4I6_AMBTC</name>
<dbReference type="Pfam" id="PF04597">
    <property type="entry name" value="Ribophorin_I"/>
    <property type="match status" value="1"/>
</dbReference>
<dbReference type="GO" id="GO:0008250">
    <property type="term" value="C:oligosaccharyltransferase complex"/>
    <property type="evidence" value="ECO:0000318"/>
    <property type="project" value="GO_Central"/>
</dbReference>